<dbReference type="GO" id="GO:0006487">
    <property type="term" value="P:protein N-linked glycosylation"/>
    <property type="evidence" value="ECO:0007669"/>
    <property type="project" value="TreeGrafter"/>
</dbReference>
<dbReference type="Pfam" id="PF01380">
    <property type="entry name" value="SIS"/>
    <property type="match status" value="1"/>
</dbReference>
<dbReference type="AlphaFoldDB" id="A0A256IGZ6"/>
<feature type="domain" description="SIS" evidence="1">
    <location>
        <begin position="22"/>
        <end position="160"/>
    </location>
</feature>
<dbReference type="InterPro" id="IPR046348">
    <property type="entry name" value="SIS_dom_sf"/>
</dbReference>
<dbReference type="GO" id="GO:0097367">
    <property type="term" value="F:carbohydrate derivative binding"/>
    <property type="evidence" value="ECO:0007669"/>
    <property type="project" value="InterPro"/>
</dbReference>
<protein>
    <submittedName>
        <fullName evidence="2">Glutamine--fructose-6-phosphate aminotransferase</fullName>
    </submittedName>
</protein>
<accession>A0A256IGZ6</accession>
<evidence type="ECO:0000313" key="3">
    <source>
        <dbReference type="Proteomes" id="UP000216308"/>
    </source>
</evidence>
<keyword evidence="2" id="KW-0808">Transferase</keyword>
<dbReference type="Gene3D" id="3.40.50.10490">
    <property type="entry name" value="Glucose-6-phosphate isomerase like protein, domain 1"/>
    <property type="match status" value="2"/>
</dbReference>
<gene>
    <name evidence="2" type="ORF">DJ70_10890</name>
</gene>
<dbReference type="InterPro" id="IPR035490">
    <property type="entry name" value="GlmS/FrlB_SIS"/>
</dbReference>
<dbReference type="PANTHER" id="PTHR10937:SF0">
    <property type="entry name" value="GLUTAMINE--FRUCTOSE-6-PHOSPHATE TRANSAMINASE (ISOMERIZING)"/>
    <property type="match status" value="1"/>
</dbReference>
<dbReference type="GO" id="GO:0006002">
    <property type="term" value="P:fructose 6-phosphate metabolic process"/>
    <property type="evidence" value="ECO:0007669"/>
    <property type="project" value="TreeGrafter"/>
</dbReference>
<dbReference type="RefSeq" id="WP_143421005.1">
    <property type="nucleotide sequence ID" value="NZ_NHPJ01000097.1"/>
</dbReference>
<dbReference type="EMBL" id="NHPJ01000097">
    <property type="protein sequence ID" value="OYR55815.1"/>
    <property type="molecule type" value="Genomic_DNA"/>
</dbReference>
<name>A0A256IGZ6_9EURY</name>
<comment type="caution">
    <text evidence="2">The sequence shown here is derived from an EMBL/GenBank/DDBJ whole genome shotgun (WGS) entry which is preliminary data.</text>
</comment>
<dbReference type="OrthoDB" id="372195at2157"/>
<dbReference type="PROSITE" id="PS51464">
    <property type="entry name" value="SIS"/>
    <property type="match status" value="1"/>
</dbReference>
<dbReference type="InterPro" id="IPR001347">
    <property type="entry name" value="SIS_dom"/>
</dbReference>
<evidence type="ECO:0000259" key="1">
    <source>
        <dbReference type="PROSITE" id="PS51464"/>
    </source>
</evidence>
<dbReference type="Proteomes" id="UP000216308">
    <property type="component" value="Unassembled WGS sequence"/>
</dbReference>
<dbReference type="PANTHER" id="PTHR10937">
    <property type="entry name" value="GLUCOSAMINE--FRUCTOSE-6-PHOSPHATE AMINOTRANSFERASE, ISOMERIZING"/>
    <property type="match status" value="1"/>
</dbReference>
<dbReference type="GO" id="GO:0004360">
    <property type="term" value="F:glutamine-fructose-6-phosphate transaminase (isomerizing) activity"/>
    <property type="evidence" value="ECO:0007669"/>
    <property type="project" value="TreeGrafter"/>
</dbReference>
<evidence type="ECO:0000313" key="2">
    <source>
        <dbReference type="EMBL" id="OYR55815.1"/>
    </source>
</evidence>
<keyword evidence="2" id="KW-0032">Aminotransferase</keyword>
<organism evidence="2 3">
    <name type="scientific">Halorubrum halodurans</name>
    <dbReference type="NCBI Taxonomy" id="1383851"/>
    <lineage>
        <taxon>Archaea</taxon>
        <taxon>Methanobacteriati</taxon>
        <taxon>Methanobacteriota</taxon>
        <taxon>Stenosarchaea group</taxon>
        <taxon>Halobacteria</taxon>
        <taxon>Halobacteriales</taxon>
        <taxon>Haloferacaceae</taxon>
        <taxon>Halorubrum</taxon>
    </lineage>
</organism>
<dbReference type="CDD" id="cd05009">
    <property type="entry name" value="SIS_GlmS_GlmD_2"/>
    <property type="match status" value="1"/>
</dbReference>
<proteinExistence type="predicted"/>
<sequence>EFYDTLGAVQQVLDEEPQVREAAREYQDSEAFFFVGRALGVPVALEGALKLKEISYDHAEGFAAGELKHGPLALVTPDTPVLAVLTDGARADETMNNVTEAQTRGAPALGCVSDGKEYNTLDVSFDVPDVGIVEPLVANVYLQLFAYHVADEKDRPIDKPRNLAKSVTVE</sequence>
<reference evidence="2 3" key="1">
    <citation type="journal article" date="2014" name="Front. Microbiol.">
        <title>Population and genomic analysis of the genus Halorubrum.</title>
        <authorList>
            <person name="Fullmer M.S."/>
            <person name="Soucy S.M."/>
            <person name="Swithers K.S."/>
            <person name="Makkay A.M."/>
            <person name="Wheeler R."/>
            <person name="Ventosa A."/>
            <person name="Gogarten J.P."/>
            <person name="Papke R.T."/>
        </authorList>
    </citation>
    <scope>NUCLEOTIDE SEQUENCE [LARGE SCALE GENOMIC DNA]</scope>
    <source>
        <strain evidence="2 3">Cb34</strain>
    </source>
</reference>
<dbReference type="GO" id="GO:0006047">
    <property type="term" value="P:UDP-N-acetylglucosamine metabolic process"/>
    <property type="evidence" value="ECO:0007669"/>
    <property type="project" value="TreeGrafter"/>
</dbReference>
<dbReference type="SUPFAM" id="SSF53697">
    <property type="entry name" value="SIS domain"/>
    <property type="match status" value="1"/>
</dbReference>
<feature type="non-terminal residue" evidence="2">
    <location>
        <position position="1"/>
    </location>
</feature>
<keyword evidence="3" id="KW-1185">Reference proteome</keyword>